<feature type="compositionally biased region" description="Basic residues" evidence="1">
    <location>
        <begin position="33"/>
        <end position="48"/>
    </location>
</feature>
<evidence type="ECO:0000313" key="2">
    <source>
        <dbReference type="EMBL" id="OSX77940.1"/>
    </source>
</evidence>
<keyword evidence="3" id="KW-1185">Reference proteome</keyword>
<dbReference type="AlphaFoldDB" id="A0A1X6PB05"/>
<accession>A0A1X6PB05</accession>
<dbReference type="EMBL" id="KV918824">
    <property type="protein sequence ID" value="OSX77940.1"/>
    <property type="molecule type" value="Genomic_DNA"/>
</dbReference>
<organism evidence="2 3">
    <name type="scientific">Porphyra umbilicalis</name>
    <name type="common">Purple laver</name>
    <name type="synonym">Red alga</name>
    <dbReference type="NCBI Taxonomy" id="2786"/>
    <lineage>
        <taxon>Eukaryota</taxon>
        <taxon>Rhodophyta</taxon>
        <taxon>Bangiophyceae</taxon>
        <taxon>Bangiales</taxon>
        <taxon>Bangiaceae</taxon>
        <taxon>Porphyra</taxon>
    </lineage>
</organism>
<reference evidence="2 3" key="1">
    <citation type="submission" date="2017-03" db="EMBL/GenBank/DDBJ databases">
        <title>WGS assembly of Porphyra umbilicalis.</title>
        <authorList>
            <person name="Brawley S.H."/>
            <person name="Blouin N.A."/>
            <person name="Ficko-Blean E."/>
            <person name="Wheeler G.L."/>
            <person name="Lohr M."/>
            <person name="Goodson H.V."/>
            <person name="Jenkins J.W."/>
            <person name="Blaby-Haas C.E."/>
            <person name="Helliwell K.E."/>
            <person name="Chan C."/>
            <person name="Marriage T."/>
            <person name="Bhattacharya D."/>
            <person name="Klein A.S."/>
            <person name="Badis Y."/>
            <person name="Brodie J."/>
            <person name="Cao Y."/>
            <person name="Collen J."/>
            <person name="Dittami S.M."/>
            <person name="Gachon C.M."/>
            <person name="Green B.R."/>
            <person name="Karpowicz S."/>
            <person name="Kim J.W."/>
            <person name="Kudahl U."/>
            <person name="Lin S."/>
            <person name="Michel G."/>
            <person name="Mittag M."/>
            <person name="Olson B.J."/>
            <person name="Pangilinan J."/>
            <person name="Peng Y."/>
            <person name="Qiu H."/>
            <person name="Shu S."/>
            <person name="Singer J.T."/>
            <person name="Smith A.G."/>
            <person name="Sprecher B.N."/>
            <person name="Wagner V."/>
            <person name="Wang W."/>
            <person name="Wang Z.-Y."/>
            <person name="Yan J."/>
            <person name="Yarish C."/>
            <person name="Zoeuner-Riek S."/>
            <person name="Zhuang Y."/>
            <person name="Zou Y."/>
            <person name="Lindquist E.A."/>
            <person name="Grimwood J."/>
            <person name="Barry K."/>
            <person name="Rokhsar D.S."/>
            <person name="Schmutz J."/>
            <person name="Stiller J.W."/>
            <person name="Grossman A.R."/>
            <person name="Prochnik S.E."/>
        </authorList>
    </citation>
    <scope>NUCLEOTIDE SEQUENCE [LARGE SCALE GENOMIC DNA]</scope>
    <source>
        <strain evidence="2">4086291</strain>
    </source>
</reference>
<name>A0A1X6PB05_PORUM</name>
<evidence type="ECO:0000313" key="3">
    <source>
        <dbReference type="Proteomes" id="UP000218209"/>
    </source>
</evidence>
<dbReference type="Proteomes" id="UP000218209">
    <property type="component" value="Unassembled WGS sequence"/>
</dbReference>
<sequence>MRRPLQSWWPSLSLWRMRGRLRGPPPARLTRTQTHKGACRVGWRRRASGGRPLPPAGCPQVPNPQWRLGGWRRRHRGGRDHDRHRGP</sequence>
<protein>
    <submittedName>
        <fullName evidence="2">Uncharacterized protein</fullName>
    </submittedName>
</protein>
<feature type="region of interest" description="Disordered" evidence="1">
    <location>
        <begin position="21"/>
        <end position="87"/>
    </location>
</feature>
<evidence type="ECO:0000256" key="1">
    <source>
        <dbReference type="SAM" id="MobiDB-lite"/>
    </source>
</evidence>
<gene>
    <name evidence="2" type="ORF">BU14_0127s0037</name>
</gene>
<proteinExistence type="predicted"/>